<feature type="binding site" evidence="4">
    <location>
        <position position="10"/>
    </location>
    <ligand>
        <name>a divalent metal cation</name>
        <dbReference type="ChEBI" id="CHEBI:60240"/>
        <label>1</label>
    </ligand>
</feature>
<protein>
    <submittedName>
        <fullName evidence="5">TatD family deoxyribonuclease</fullName>
    </submittedName>
</protein>
<dbReference type="SUPFAM" id="SSF51556">
    <property type="entry name" value="Metallo-dependent hydrolases"/>
    <property type="match status" value="1"/>
</dbReference>
<keyword evidence="6" id="KW-1185">Reference proteome</keyword>
<dbReference type="PROSITE" id="PS01090">
    <property type="entry name" value="TATD_2"/>
    <property type="match status" value="1"/>
</dbReference>
<sequence>MHPLVDTHTHLYYADEEERLDFSRDIDQVITRAIDAEVDYFLLPNIDRASYPKMMALCKRYPKQCYPMIGLHPTDVGEDWEEQLAFLYSELQRAPERYVAVGEIGLDYHWELEYKEEMIEAFRRQLDWALEYNLPVSVHSRDAEEDTIAILSGYASKGLRGSLHSFGGNEAQLLLALTDCPSFMIGINGVITFKNNPNVVIYKNNLPLDRVLIETDAPFLSPVPYRGKRNEPSYLHHIVAKLSEMYGMGVPEVRQQLFVNSIKMFNLHTQTIG</sequence>
<dbReference type="Gene3D" id="3.20.20.140">
    <property type="entry name" value="Metal-dependent hydrolases"/>
    <property type="match status" value="1"/>
</dbReference>
<dbReference type="AlphaFoldDB" id="A0A4Y8WNM3"/>
<reference evidence="5 6" key="1">
    <citation type="submission" date="2019-03" db="EMBL/GenBank/DDBJ databases">
        <title>Porphyromonas levii Isolated from the Uterus of Dairy Cows.</title>
        <authorList>
            <person name="Francis A.M."/>
        </authorList>
    </citation>
    <scope>NUCLEOTIDE SEQUENCE [LARGE SCALE GENOMIC DNA]</scope>
    <source>
        <strain evidence="5 6">AF5678</strain>
    </source>
</reference>
<comment type="caution">
    <text evidence="5">The sequence shown here is derived from an EMBL/GenBank/DDBJ whole genome shotgun (WGS) entry which is preliminary data.</text>
</comment>
<dbReference type="PANTHER" id="PTHR46124:SF4">
    <property type="entry name" value="HYDROLASE TATD"/>
    <property type="match status" value="1"/>
</dbReference>
<dbReference type="OrthoDB" id="9810005at2"/>
<gene>
    <name evidence="5" type="ORF">E4P47_07210</name>
</gene>
<dbReference type="CDD" id="cd01310">
    <property type="entry name" value="TatD_DNAse"/>
    <property type="match status" value="1"/>
</dbReference>
<evidence type="ECO:0000256" key="4">
    <source>
        <dbReference type="PIRSR" id="PIRSR005902-1"/>
    </source>
</evidence>
<dbReference type="NCBIfam" id="TIGR00010">
    <property type="entry name" value="YchF/TatD family DNA exonuclease"/>
    <property type="match status" value="1"/>
</dbReference>
<keyword evidence="2 4" id="KW-0479">Metal-binding</keyword>
<dbReference type="InterPro" id="IPR001130">
    <property type="entry name" value="TatD-like"/>
</dbReference>
<feature type="binding site" evidence="4">
    <location>
        <position position="216"/>
    </location>
    <ligand>
        <name>a divalent metal cation</name>
        <dbReference type="ChEBI" id="CHEBI:60240"/>
        <label>1</label>
    </ligand>
</feature>
<dbReference type="EMBL" id="SPNC01000115">
    <property type="protein sequence ID" value="TFH94501.1"/>
    <property type="molecule type" value="Genomic_DNA"/>
</dbReference>
<evidence type="ECO:0000313" key="5">
    <source>
        <dbReference type="EMBL" id="TFH94501.1"/>
    </source>
</evidence>
<dbReference type="GO" id="GO:0046872">
    <property type="term" value="F:metal ion binding"/>
    <property type="evidence" value="ECO:0007669"/>
    <property type="project" value="UniProtKB-KW"/>
</dbReference>
<dbReference type="GO" id="GO:0004536">
    <property type="term" value="F:DNA nuclease activity"/>
    <property type="evidence" value="ECO:0007669"/>
    <property type="project" value="InterPro"/>
</dbReference>
<feature type="binding site" evidence="4">
    <location>
        <position position="139"/>
    </location>
    <ligand>
        <name>a divalent metal cation</name>
        <dbReference type="ChEBI" id="CHEBI:60240"/>
        <label>2</label>
    </ligand>
</feature>
<dbReference type="InterPro" id="IPR032466">
    <property type="entry name" value="Metal_Hydrolase"/>
</dbReference>
<dbReference type="PIRSF" id="PIRSF005902">
    <property type="entry name" value="DNase_TatD"/>
    <property type="match status" value="1"/>
</dbReference>
<accession>A0A4Y8WNM3</accession>
<dbReference type="GO" id="GO:0005829">
    <property type="term" value="C:cytosol"/>
    <property type="evidence" value="ECO:0007669"/>
    <property type="project" value="TreeGrafter"/>
</dbReference>
<dbReference type="PANTHER" id="PTHR46124">
    <property type="entry name" value="D-AMINOACYL-TRNA DEACYLASE"/>
    <property type="match status" value="1"/>
</dbReference>
<evidence type="ECO:0000256" key="2">
    <source>
        <dbReference type="ARBA" id="ARBA00022723"/>
    </source>
</evidence>
<keyword evidence="3" id="KW-0378">Hydrolase</keyword>
<dbReference type="STRING" id="1122973.GCA_000379925_01358"/>
<proteinExistence type="inferred from homology"/>
<dbReference type="InterPro" id="IPR018228">
    <property type="entry name" value="DNase_TatD-rel_CS"/>
</dbReference>
<evidence type="ECO:0000256" key="3">
    <source>
        <dbReference type="ARBA" id="ARBA00022801"/>
    </source>
</evidence>
<dbReference type="Pfam" id="PF01026">
    <property type="entry name" value="TatD_DNase"/>
    <property type="match status" value="1"/>
</dbReference>
<dbReference type="FunFam" id="3.20.20.140:FF:000005">
    <property type="entry name" value="TatD family hydrolase"/>
    <property type="match status" value="1"/>
</dbReference>
<feature type="binding site" evidence="4">
    <location>
        <position position="8"/>
    </location>
    <ligand>
        <name>a divalent metal cation</name>
        <dbReference type="ChEBI" id="CHEBI:60240"/>
        <label>1</label>
    </ligand>
</feature>
<organism evidence="5 6">
    <name type="scientific">Porphyromonas levii</name>
    <dbReference type="NCBI Taxonomy" id="28114"/>
    <lineage>
        <taxon>Bacteria</taxon>
        <taxon>Pseudomonadati</taxon>
        <taxon>Bacteroidota</taxon>
        <taxon>Bacteroidia</taxon>
        <taxon>Bacteroidales</taxon>
        <taxon>Porphyromonadaceae</taxon>
        <taxon>Porphyromonas</taxon>
    </lineage>
</organism>
<evidence type="ECO:0000313" key="6">
    <source>
        <dbReference type="Proteomes" id="UP000297225"/>
    </source>
</evidence>
<dbReference type="Proteomes" id="UP000297225">
    <property type="component" value="Unassembled WGS sequence"/>
</dbReference>
<dbReference type="InterPro" id="IPR015991">
    <property type="entry name" value="TatD/YcfH-like"/>
</dbReference>
<feature type="binding site" evidence="4">
    <location>
        <position position="103"/>
    </location>
    <ligand>
        <name>a divalent metal cation</name>
        <dbReference type="ChEBI" id="CHEBI:60240"/>
        <label>1</label>
    </ligand>
</feature>
<name>A0A4Y8WNM3_9PORP</name>
<evidence type="ECO:0000256" key="1">
    <source>
        <dbReference type="ARBA" id="ARBA00009275"/>
    </source>
</evidence>
<comment type="similarity">
    <text evidence="1">Belongs to the metallo-dependent hydrolases superfamily. TatD-type hydrolase family.</text>
</comment>
<feature type="binding site" evidence="4">
    <location>
        <position position="164"/>
    </location>
    <ligand>
        <name>a divalent metal cation</name>
        <dbReference type="ChEBI" id="CHEBI:60240"/>
        <label>2</label>
    </ligand>
</feature>
<dbReference type="GO" id="GO:0016788">
    <property type="term" value="F:hydrolase activity, acting on ester bonds"/>
    <property type="evidence" value="ECO:0007669"/>
    <property type="project" value="InterPro"/>
</dbReference>